<dbReference type="GO" id="GO:1902600">
    <property type="term" value="P:proton transmembrane transport"/>
    <property type="evidence" value="ECO:0007669"/>
    <property type="project" value="TreeGrafter"/>
</dbReference>
<feature type="transmembrane region" description="Helical" evidence="12">
    <location>
        <begin position="257"/>
        <end position="278"/>
    </location>
</feature>
<keyword evidence="8" id="KW-0460">Magnesium</keyword>
<dbReference type="FunFam" id="3.40.50.1000:FF:000001">
    <property type="entry name" value="Phospholipid-transporting ATPase IC"/>
    <property type="match status" value="1"/>
</dbReference>
<feature type="transmembrane region" description="Helical" evidence="12">
    <location>
        <begin position="867"/>
        <end position="886"/>
    </location>
</feature>
<evidence type="ECO:0000256" key="11">
    <source>
        <dbReference type="ARBA" id="ARBA00023136"/>
    </source>
</evidence>
<keyword evidence="7" id="KW-0067">ATP-binding</keyword>
<dbReference type="InterPro" id="IPR044492">
    <property type="entry name" value="P_typ_ATPase_HD_dom"/>
</dbReference>
<dbReference type="PROSITE" id="PS00154">
    <property type="entry name" value="ATPASE_E1_E2"/>
    <property type="match status" value="1"/>
</dbReference>
<evidence type="ECO:0000313" key="14">
    <source>
        <dbReference type="EMBL" id="ANK61700.1"/>
    </source>
</evidence>
<evidence type="ECO:0000256" key="6">
    <source>
        <dbReference type="ARBA" id="ARBA00022741"/>
    </source>
</evidence>
<feature type="transmembrane region" description="Helical" evidence="12">
    <location>
        <begin position="898"/>
        <end position="917"/>
    </location>
</feature>
<dbReference type="EMBL" id="CP014873">
    <property type="protein sequence ID" value="ANK61700.1"/>
    <property type="molecule type" value="Genomic_DNA"/>
</dbReference>
<reference evidence="14 15" key="1">
    <citation type="submission" date="2016-03" db="EMBL/GenBank/DDBJ databases">
        <title>Pediococcus and Lactobacillus from brewery environment - whole genome sequencing and assembly.</title>
        <authorList>
            <person name="Behr J."/>
            <person name="Geissler A.J."/>
            <person name="Vogel R.F."/>
        </authorList>
    </citation>
    <scope>NUCLEOTIDE SEQUENCE [LARGE SCALE GENOMIC DNA]</scope>
    <source>
        <strain evidence="14 15">TMW 1.1989</strain>
    </source>
</reference>
<dbReference type="InterPro" id="IPR059000">
    <property type="entry name" value="ATPase_P-type_domA"/>
</dbReference>
<dbReference type="Gene3D" id="3.40.50.1000">
    <property type="entry name" value="HAD superfamily/HAD-like"/>
    <property type="match status" value="1"/>
</dbReference>
<dbReference type="SUPFAM" id="SSF81653">
    <property type="entry name" value="Calcium ATPase, transduction domain A"/>
    <property type="match status" value="1"/>
</dbReference>
<evidence type="ECO:0000256" key="2">
    <source>
        <dbReference type="ARBA" id="ARBA00005675"/>
    </source>
</evidence>
<dbReference type="Pfam" id="PF00122">
    <property type="entry name" value="E1-E2_ATPase"/>
    <property type="match status" value="1"/>
</dbReference>
<dbReference type="AlphaFoldDB" id="A0A192H019"/>
<dbReference type="GO" id="GO:0019829">
    <property type="term" value="F:ATPase-coupled monoatomic cation transmembrane transporter activity"/>
    <property type="evidence" value="ECO:0007669"/>
    <property type="project" value="TreeGrafter"/>
</dbReference>
<feature type="transmembrane region" description="Helical" evidence="12">
    <location>
        <begin position="284"/>
        <end position="308"/>
    </location>
</feature>
<dbReference type="InterPro" id="IPR050510">
    <property type="entry name" value="Cation_transp_ATPase_P-type"/>
</dbReference>
<dbReference type="Gene3D" id="1.20.1110.10">
    <property type="entry name" value="Calcium-transporting ATPase, transmembrane domain"/>
    <property type="match status" value="1"/>
</dbReference>
<dbReference type="Gene3D" id="2.70.150.10">
    <property type="entry name" value="Calcium-transporting ATPase, cytoplasmic transduction domain A"/>
    <property type="match status" value="1"/>
</dbReference>
<evidence type="ECO:0000256" key="4">
    <source>
        <dbReference type="ARBA" id="ARBA00022553"/>
    </source>
</evidence>
<dbReference type="GO" id="GO:0005524">
    <property type="term" value="F:ATP binding"/>
    <property type="evidence" value="ECO:0007669"/>
    <property type="project" value="UniProtKB-KW"/>
</dbReference>
<evidence type="ECO:0000256" key="7">
    <source>
        <dbReference type="ARBA" id="ARBA00022840"/>
    </source>
</evidence>
<dbReference type="Pfam" id="PF00690">
    <property type="entry name" value="Cation_ATPase_N"/>
    <property type="match status" value="1"/>
</dbReference>
<dbReference type="SFLD" id="SFLDS00003">
    <property type="entry name" value="Haloacid_Dehalogenase"/>
    <property type="match status" value="1"/>
</dbReference>
<dbReference type="InterPro" id="IPR023299">
    <property type="entry name" value="ATPase_P-typ_cyto_dom_N"/>
</dbReference>
<dbReference type="InterPro" id="IPR004014">
    <property type="entry name" value="ATPase_P-typ_cation-transptr_N"/>
</dbReference>
<dbReference type="NCBIfam" id="TIGR01494">
    <property type="entry name" value="ATPase_P-type"/>
    <property type="match status" value="2"/>
</dbReference>
<feature type="transmembrane region" description="Helical" evidence="12">
    <location>
        <begin position="64"/>
        <end position="85"/>
    </location>
</feature>
<keyword evidence="10 12" id="KW-1133">Transmembrane helix</keyword>
<dbReference type="SFLD" id="SFLDF00027">
    <property type="entry name" value="p-type_atpase"/>
    <property type="match status" value="1"/>
</dbReference>
<dbReference type="SUPFAM" id="SSF81665">
    <property type="entry name" value="Calcium ATPase, transmembrane domain M"/>
    <property type="match status" value="1"/>
</dbReference>
<dbReference type="PANTHER" id="PTHR43294:SF21">
    <property type="entry name" value="CATION TRANSPORTING ATPASE"/>
    <property type="match status" value="1"/>
</dbReference>
<evidence type="ECO:0000256" key="3">
    <source>
        <dbReference type="ARBA" id="ARBA00022475"/>
    </source>
</evidence>
<keyword evidence="3" id="KW-1003">Cell membrane</keyword>
<evidence type="ECO:0000256" key="12">
    <source>
        <dbReference type="SAM" id="Phobius"/>
    </source>
</evidence>
<sequence>MAKEIKTTAPDTMNQLAAVEPSAVYKKLGVDQTGLTSAAATKRQQKYGKNLIEKSAKEPLIKIFLSNFTSVMAILLWVGGFIAIIAHMLELGIAIWLVNVINGVFSFWQEFQAGKATEALSQMLPAHARVLRDGKQSEILAEDLVPGDTIYVEEGDNISADARLIQTTNMKVDQSTLTGESAAVSKRADSVSKLNVGHAELSNMIFAGTSVSSGSATAVVLSTGMKTDFGKIARLTQSVGNVESPLEKELDRLTRQISLIAISLGVFFFIAAVFFVHYPWAQAFIFALGMIVAFIPEGLLPTVTLSLAMAVNRMAKKHALVKQLSSVETLGETSVICSDKTGTLTQNQMTVSHLWLPKEELEVTGLGYAPKGKIISKSDAQFDATKDPDAQQLLRGAALASNARVVPPSPKNDNYTVLGDPTEACLTVVAEKAGLDLTMEAKKTPRIKELPFDSVRKRMTTIHSNGAQDLTYTKGAPNEVVALCQKMQVNGKVVPLTAEDRERIMQANDNYAKEGLRVLAIAYSDLPADQDLDAATIETVEKDLTFVGLTVMLDPPRPEVKAAVEECHRANIQIIMVTGDYGLTAKSIAQKIGIVQGDDVRVVTGQELKTMTDQELKKALSGQIIFARMAPEQKFRVVSMLQTMNKIVAVTGDGVNDAPALKKADIGIAMGVTGTDVAKEAADMILTDDNFASIVRAIEEGRTVFNNIKKFLLYILNSNMPEATPSAVFLFSRGGIPLPLTVMQILSVDLGTDMLPALGLGTEQAESGIMDQPPRSQNEKLLNKGIIFKAFFWYGLVAAIISFGAYLYVNFAYGYSLTNLATHGVVYQEATTMTLAAIVFCQIAAAINCRTINESVFKVGIFSNHRVLFGIVFEIVLLACLIYVPFLQGIFNTAPLQVHEWIFLVIIPIPLILVEEIRKWVVRRRRARA</sequence>
<dbReference type="Gene3D" id="3.40.1110.10">
    <property type="entry name" value="Calcium-transporting ATPase, cytoplasmic domain N"/>
    <property type="match status" value="1"/>
</dbReference>
<keyword evidence="6" id="KW-0547">Nucleotide-binding</keyword>
<dbReference type="GO" id="GO:0005886">
    <property type="term" value="C:plasma membrane"/>
    <property type="evidence" value="ECO:0007669"/>
    <property type="project" value="UniProtKB-SubCell"/>
</dbReference>
<dbReference type="InterPro" id="IPR008250">
    <property type="entry name" value="ATPase_P-typ_transduc_dom_A_sf"/>
</dbReference>
<feature type="transmembrane region" description="Helical" evidence="12">
    <location>
        <begin position="91"/>
        <end position="108"/>
    </location>
</feature>
<evidence type="ECO:0000256" key="9">
    <source>
        <dbReference type="ARBA" id="ARBA00022967"/>
    </source>
</evidence>
<feature type="transmembrane region" description="Helical" evidence="12">
    <location>
        <begin position="791"/>
        <end position="813"/>
    </location>
</feature>
<dbReference type="Pfam" id="PF13246">
    <property type="entry name" value="Cation_ATPase"/>
    <property type="match status" value="1"/>
</dbReference>
<gene>
    <name evidence="14" type="ORF">AYR53_02320</name>
</gene>
<name>A0A192H019_9LACO</name>
<evidence type="ECO:0000256" key="8">
    <source>
        <dbReference type="ARBA" id="ARBA00022842"/>
    </source>
</evidence>
<dbReference type="SFLD" id="SFLDG00002">
    <property type="entry name" value="C1.7:_P-type_atpase_like"/>
    <property type="match status" value="1"/>
</dbReference>
<dbReference type="FunFam" id="2.70.150.10:FF:000160">
    <property type="entry name" value="Sarcoplasmic/endoplasmic reticulum calcium ATPase 1"/>
    <property type="match status" value="1"/>
</dbReference>
<organism evidence="14 15">
    <name type="scientific">Loigolactobacillus backii</name>
    <dbReference type="NCBI Taxonomy" id="375175"/>
    <lineage>
        <taxon>Bacteria</taxon>
        <taxon>Bacillati</taxon>
        <taxon>Bacillota</taxon>
        <taxon>Bacilli</taxon>
        <taxon>Lactobacillales</taxon>
        <taxon>Lactobacillaceae</taxon>
        <taxon>Loigolactobacillus</taxon>
    </lineage>
</organism>
<dbReference type="SUPFAM" id="SSF56784">
    <property type="entry name" value="HAD-like"/>
    <property type="match status" value="1"/>
</dbReference>
<dbReference type="InterPro" id="IPR001757">
    <property type="entry name" value="P_typ_ATPase"/>
</dbReference>
<dbReference type="InterPro" id="IPR018303">
    <property type="entry name" value="ATPase_P-typ_P_site"/>
</dbReference>
<comment type="similarity">
    <text evidence="2">Belongs to the cation transport ATPase (P-type) (TC 3.A.3) family. Type IIA subfamily.</text>
</comment>
<feature type="domain" description="Cation-transporting P-type ATPase N-terminal" evidence="13">
    <location>
        <begin position="15"/>
        <end position="88"/>
    </location>
</feature>
<evidence type="ECO:0000256" key="10">
    <source>
        <dbReference type="ARBA" id="ARBA00022989"/>
    </source>
</evidence>
<dbReference type="InterPro" id="IPR036412">
    <property type="entry name" value="HAD-like_sf"/>
</dbReference>
<dbReference type="FunFam" id="3.40.50.1000:FF:000028">
    <property type="entry name" value="Calcium-transporting P-type ATPase, putative"/>
    <property type="match status" value="1"/>
</dbReference>
<dbReference type="Proteomes" id="UP000078582">
    <property type="component" value="Chromosome"/>
</dbReference>
<evidence type="ECO:0000259" key="13">
    <source>
        <dbReference type="SMART" id="SM00831"/>
    </source>
</evidence>
<protein>
    <submittedName>
        <fullName evidence="14">Haloacid dehalogenase</fullName>
    </submittedName>
</protein>
<dbReference type="PRINTS" id="PR00121">
    <property type="entry name" value="NAKATPASE"/>
</dbReference>
<keyword evidence="4" id="KW-0597">Phosphoprotein</keyword>
<dbReference type="InterPro" id="IPR023214">
    <property type="entry name" value="HAD_sf"/>
</dbReference>
<keyword evidence="11 12" id="KW-0472">Membrane</keyword>
<evidence type="ECO:0000256" key="5">
    <source>
        <dbReference type="ARBA" id="ARBA00022692"/>
    </source>
</evidence>
<dbReference type="OrthoDB" id="9760364at2"/>
<dbReference type="SMART" id="SM00831">
    <property type="entry name" value="Cation_ATPase_N"/>
    <property type="match status" value="1"/>
</dbReference>
<dbReference type="Pfam" id="PF00689">
    <property type="entry name" value="Cation_ATPase_C"/>
    <property type="match status" value="1"/>
</dbReference>
<keyword evidence="9" id="KW-1278">Translocase</keyword>
<keyword evidence="15" id="KW-1185">Reference proteome</keyword>
<evidence type="ECO:0000256" key="1">
    <source>
        <dbReference type="ARBA" id="ARBA00004651"/>
    </source>
</evidence>
<feature type="transmembrane region" description="Helical" evidence="12">
    <location>
        <begin position="825"/>
        <end position="847"/>
    </location>
</feature>
<evidence type="ECO:0000313" key="15">
    <source>
        <dbReference type="Proteomes" id="UP000078582"/>
    </source>
</evidence>
<comment type="subcellular location">
    <subcellularLocation>
        <location evidence="1">Cell membrane</location>
        <topology evidence="1">Multi-pass membrane protein</topology>
    </subcellularLocation>
</comment>
<dbReference type="SUPFAM" id="SSF81660">
    <property type="entry name" value="Metal cation-transporting ATPase, ATP-binding domain N"/>
    <property type="match status" value="1"/>
</dbReference>
<dbReference type="GO" id="GO:0016887">
    <property type="term" value="F:ATP hydrolysis activity"/>
    <property type="evidence" value="ECO:0007669"/>
    <property type="project" value="InterPro"/>
</dbReference>
<keyword evidence="5 12" id="KW-0812">Transmembrane</keyword>
<proteinExistence type="inferred from homology"/>
<dbReference type="InterPro" id="IPR023298">
    <property type="entry name" value="ATPase_P-typ_TM_dom_sf"/>
</dbReference>
<dbReference type="PANTHER" id="PTHR43294">
    <property type="entry name" value="SODIUM/POTASSIUM-TRANSPORTING ATPASE SUBUNIT ALPHA"/>
    <property type="match status" value="1"/>
</dbReference>
<dbReference type="KEGG" id="lbt:AYR52_11005"/>
<dbReference type="STRING" id="375175.AYR53_02320"/>
<dbReference type="Pfam" id="PF08282">
    <property type="entry name" value="Hydrolase_3"/>
    <property type="match status" value="1"/>
</dbReference>
<dbReference type="PRINTS" id="PR00119">
    <property type="entry name" value="CATATPASE"/>
</dbReference>
<dbReference type="InterPro" id="IPR006068">
    <property type="entry name" value="ATPase_P-typ_cation-transptr_C"/>
</dbReference>
<accession>A0A192H019</accession>